<proteinExistence type="inferred from homology"/>
<dbReference type="RefSeq" id="XP_041166901.1">
    <property type="nucleotide sequence ID" value="XM_041310230.1"/>
</dbReference>
<organism evidence="5 6">
    <name type="scientific">Suillus plorans</name>
    <dbReference type="NCBI Taxonomy" id="116603"/>
    <lineage>
        <taxon>Eukaryota</taxon>
        <taxon>Fungi</taxon>
        <taxon>Dikarya</taxon>
        <taxon>Basidiomycota</taxon>
        <taxon>Agaricomycotina</taxon>
        <taxon>Agaricomycetes</taxon>
        <taxon>Agaricomycetidae</taxon>
        <taxon>Boletales</taxon>
        <taxon>Suillineae</taxon>
        <taxon>Suillaceae</taxon>
        <taxon>Suillus</taxon>
    </lineage>
</organism>
<keyword evidence="3 4" id="KW-0175">Coiled coil</keyword>
<reference evidence="5" key="1">
    <citation type="journal article" date="2020" name="New Phytol.">
        <title>Comparative genomics reveals dynamic genome evolution in host specialist ectomycorrhizal fungi.</title>
        <authorList>
            <person name="Lofgren L.A."/>
            <person name="Nguyen N.H."/>
            <person name="Vilgalys R."/>
            <person name="Ruytinx J."/>
            <person name="Liao H.L."/>
            <person name="Branco S."/>
            <person name="Kuo A."/>
            <person name="LaButti K."/>
            <person name="Lipzen A."/>
            <person name="Andreopoulos W."/>
            <person name="Pangilinan J."/>
            <person name="Riley R."/>
            <person name="Hundley H."/>
            <person name="Na H."/>
            <person name="Barry K."/>
            <person name="Grigoriev I.V."/>
            <person name="Stajich J.E."/>
            <person name="Kennedy P.G."/>
        </authorList>
    </citation>
    <scope>NUCLEOTIDE SEQUENCE</scope>
    <source>
        <strain evidence="5">S12</strain>
    </source>
</reference>
<dbReference type="Gene3D" id="3.40.50.300">
    <property type="entry name" value="P-loop containing nucleotide triphosphate hydrolases"/>
    <property type="match status" value="1"/>
</dbReference>
<dbReference type="GeneID" id="64603994"/>
<dbReference type="EMBL" id="JABBWE010000002">
    <property type="protein sequence ID" value="KAG1806430.1"/>
    <property type="molecule type" value="Genomic_DNA"/>
</dbReference>
<dbReference type="SUPFAM" id="SSF52540">
    <property type="entry name" value="P-loop containing nucleoside triphosphate hydrolases"/>
    <property type="match status" value="1"/>
</dbReference>
<sequence length="266" mass="30868">MDEEFQQQFAKMEMDGSVHDRSVNDLRKALDVQRANLDMISQTNPGVVEQYERRKNEIEALTKILEDREKDTRRVEREIKNARDRWQPALEQLVASIGKKFSAAFDRIGCAGEIRISPHDDYDKWAIDILVKFRDNEKLQLLTGQRQSGGERSLTTILYLMSLTEEARTPFSLVDEINQGMDQRAERAVHNSLVEVTCKPDSAQYFLITPKLLPDLDYHERMKVLCVNNGEWLPETPGLGHMNRMIENFVQLNRDRVSRDRSFRAG</sequence>
<dbReference type="PANTHER" id="PTHR45916:SF1">
    <property type="entry name" value="STRUCTURAL MAINTENANCE OF CHROMOSOMES PROTEIN 5"/>
    <property type="match status" value="1"/>
</dbReference>
<protein>
    <recommendedName>
        <fullName evidence="2">Structural maintenance of chromosomes protein 5</fullName>
    </recommendedName>
</protein>
<evidence type="ECO:0000313" key="5">
    <source>
        <dbReference type="EMBL" id="KAG1806430.1"/>
    </source>
</evidence>
<comment type="similarity">
    <text evidence="1">Belongs to the SMC family. SMC5 subfamily.</text>
</comment>
<gene>
    <name evidence="5" type="ORF">HD556DRAFT_310850</name>
</gene>
<dbReference type="AlphaFoldDB" id="A0A9P7DYG3"/>
<accession>A0A9P7DYG3</accession>
<feature type="coiled-coil region" evidence="4">
    <location>
        <begin position="48"/>
        <end position="85"/>
    </location>
</feature>
<evidence type="ECO:0000256" key="2">
    <source>
        <dbReference type="ARBA" id="ARBA00018687"/>
    </source>
</evidence>
<comment type="caution">
    <text evidence="5">The sequence shown here is derived from an EMBL/GenBank/DDBJ whole genome shotgun (WGS) entry which is preliminary data.</text>
</comment>
<dbReference type="GO" id="GO:0000724">
    <property type="term" value="P:double-strand break repair via homologous recombination"/>
    <property type="evidence" value="ECO:0007669"/>
    <property type="project" value="TreeGrafter"/>
</dbReference>
<dbReference type="GO" id="GO:0003697">
    <property type="term" value="F:single-stranded DNA binding"/>
    <property type="evidence" value="ECO:0007669"/>
    <property type="project" value="TreeGrafter"/>
</dbReference>
<dbReference type="GO" id="GO:0005634">
    <property type="term" value="C:nucleus"/>
    <property type="evidence" value="ECO:0007669"/>
    <property type="project" value="TreeGrafter"/>
</dbReference>
<dbReference type="OrthoDB" id="10254973at2759"/>
<dbReference type="InterPro" id="IPR027417">
    <property type="entry name" value="P-loop_NTPase"/>
</dbReference>
<evidence type="ECO:0000313" key="6">
    <source>
        <dbReference type="Proteomes" id="UP000719766"/>
    </source>
</evidence>
<evidence type="ECO:0000256" key="3">
    <source>
        <dbReference type="ARBA" id="ARBA00023054"/>
    </source>
</evidence>
<evidence type="ECO:0000256" key="1">
    <source>
        <dbReference type="ARBA" id="ARBA00010171"/>
    </source>
</evidence>
<dbReference type="Proteomes" id="UP000719766">
    <property type="component" value="Unassembled WGS sequence"/>
</dbReference>
<dbReference type="GO" id="GO:0030915">
    <property type="term" value="C:Smc5-Smc6 complex"/>
    <property type="evidence" value="ECO:0007669"/>
    <property type="project" value="TreeGrafter"/>
</dbReference>
<evidence type="ECO:0000256" key="4">
    <source>
        <dbReference type="SAM" id="Coils"/>
    </source>
</evidence>
<name>A0A9P7DYG3_9AGAM</name>
<keyword evidence="6" id="KW-1185">Reference proteome</keyword>
<dbReference type="PANTHER" id="PTHR45916">
    <property type="entry name" value="STRUCTURAL MAINTENANCE OF CHROMOSOMES PROTEIN 5"/>
    <property type="match status" value="1"/>
</dbReference>